<evidence type="ECO:0000313" key="3">
    <source>
        <dbReference type="Proteomes" id="UP001157961"/>
    </source>
</evidence>
<name>A0ABY1PLJ7_9RHOB</name>
<evidence type="ECO:0000313" key="1">
    <source>
        <dbReference type="EMBL" id="SMP36850.1"/>
    </source>
</evidence>
<organism evidence="1 3">
    <name type="scientific">Shimia sagamensis</name>
    <dbReference type="NCBI Taxonomy" id="1566352"/>
    <lineage>
        <taxon>Bacteria</taxon>
        <taxon>Pseudomonadati</taxon>
        <taxon>Pseudomonadota</taxon>
        <taxon>Alphaproteobacteria</taxon>
        <taxon>Rhodobacterales</taxon>
        <taxon>Roseobacteraceae</taxon>
    </lineage>
</organism>
<accession>A0ABY1PLJ7</accession>
<dbReference type="Proteomes" id="UP001157961">
    <property type="component" value="Unassembled WGS sequence"/>
</dbReference>
<dbReference type="EMBL" id="FXTY01000022">
    <property type="protein sequence ID" value="SMP36850.1"/>
    <property type="molecule type" value="Genomic_DNA"/>
</dbReference>
<protein>
    <submittedName>
        <fullName evidence="1">DNA-packaging protein gp3</fullName>
    </submittedName>
</protein>
<keyword evidence="3" id="KW-1185">Reference proteome</keyword>
<dbReference type="RefSeq" id="WP_283428098.1">
    <property type="nucleotide sequence ID" value="NZ_FXTY01000022.1"/>
</dbReference>
<dbReference type="InterPro" id="IPR032066">
    <property type="entry name" value="GP3_package"/>
</dbReference>
<sequence>TWREWRKSRKDLSSVMTRVEQIIRQQKFEGAAAELLNPNIIARDLGLADKKEIGGELSVRTLSDFYAPAGDATDA</sequence>
<dbReference type="EMBL" id="FXTY01000023">
    <property type="protein sequence ID" value="SMP36959.1"/>
    <property type="molecule type" value="Genomic_DNA"/>
</dbReference>
<proteinExistence type="predicted"/>
<evidence type="ECO:0000313" key="2">
    <source>
        <dbReference type="EMBL" id="SMP36959.1"/>
    </source>
</evidence>
<dbReference type="Pfam" id="PF16677">
    <property type="entry name" value="GP3_package"/>
    <property type="match status" value="1"/>
</dbReference>
<reference evidence="1 3" key="1">
    <citation type="submission" date="2017-05" db="EMBL/GenBank/DDBJ databases">
        <authorList>
            <person name="Varghese N."/>
            <person name="Submissions S."/>
        </authorList>
    </citation>
    <scope>NUCLEOTIDE SEQUENCE [LARGE SCALE GENOMIC DNA]</scope>
    <source>
        <strain evidence="1 3">DSM 29734</strain>
    </source>
</reference>
<gene>
    <name evidence="1" type="ORF">SAMN06265373_1221</name>
    <name evidence="2" type="ORF">SAMN06265373_1231</name>
</gene>
<feature type="non-terminal residue" evidence="1">
    <location>
        <position position="1"/>
    </location>
</feature>
<comment type="caution">
    <text evidence="1">The sequence shown here is derived from an EMBL/GenBank/DDBJ whole genome shotgun (WGS) entry which is preliminary data.</text>
</comment>
<dbReference type="Gene3D" id="1.10.132.80">
    <property type="match status" value="1"/>
</dbReference>